<sequence>MAYTHIFPPSPKKYMPSRDKAAQSTFFHSAIRNNFSLSSWLLLGACLQTILVVLVPQRYALLFPIVVISIRLFNNLLITFGLKTNPYLEGSFPMKITAMPMDRDGKFAGPGKEKIAVLLLGAKSNHPMGIFAPHYKTLGKHLSGMTSELENDMTQESGFLGATSWAREHLNGANEAIQISYWRSIDDVHRFAHGPSHSKVWKWWYEVEGKVRHIGIMHELFEADAGMWENVYINFNPTLMGSTTYLMRDGKLEGGQVGDQWISPLLDASKGMMGSSLGRRGVKSVSGGQVEEKFPGKE</sequence>
<dbReference type="InterPro" id="IPR011008">
    <property type="entry name" value="Dimeric_a/b-barrel"/>
</dbReference>
<feature type="transmembrane region" description="Helical" evidence="2">
    <location>
        <begin position="37"/>
        <end position="55"/>
    </location>
</feature>
<name>A0ABR4BTB4_9HELO</name>
<keyword evidence="2" id="KW-0472">Membrane</keyword>
<dbReference type="SUPFAM" id="SSF54909">
    <property type="entry name" value="Dimeric alpha+beta barrel"/>
    <property type="match status" value="1"/>
</dbReference>
<evidence type="ECO:0000313" key="4">
    <source>
        <dbReference type="Proteomes" id="UP001595075"/>
    </source>
</evidence>
<dbReference type="Pfam" id="PF13826">
    <property type="entry name" value="Monooxy_af470-like"/>
    <property type="match status" value="1"/>
</dbReference>
<proteinExistence type="predicted"/>
<comment type="caution">
    <text evidence="3">The sequence shown here is derived from an EMBL/GenBank/DDBJ whole genome shotgun (WGS) entry which is preliminary data.</text>
</comment>
<accession>A0ABR4BTB4</accession>
<gene>
    <name evidence="3" type="ORF">VTL71DRAFT_8949</name>
</gene>
<keyword evidence="4" id="KW-1185">Reference proteome</keyword>
<evidence type="ECO:0000256" key="2">
    <source>
        <dbReference type="SAM" id="Phobius"/>
    </source>
</evidence>
<feature type="region of interest" description="Disordered" evidence="1">
    <location>
        <begin position="278"/>
        <end position="298"/>
    </location>
</feature>
<organism evidence="3 4">
    <name type="scientific">Oculimacula yallundae</name>
    <dbReference type="NCBI Taxonomy" id="86028"/>
    <lineage>
        <taxon>Eukaryota</taxon>
        <taxon>Fungi</taxon>
        <taxon>Dikarya</taxon>
        <taxon>Ascomycota</taxon>
        <taxon>Pezizomycotina</taxon>
        <taxon>Leotiomycetes</taxon>
        <taxon>Helotiales</taxon>
        <taxon>Ploettnerulaceae</taxon>
        <taxon>Oculimacula</taxon>
    </lineage>
</organism>
<dbReference type="InterPro" id="IPR025444">
    <property type="entry name" value="Monooxy_af470"/>
</dbReference>
<evidence type="ECO:0000256" key="1">
    <source>
        <dbReference type="SAM" id="MobiDB-lite"/>
    </source>
</evidence>
<evidence type="ECO:0000313" key="3">
    <source>
        <dbReference type="EMBL" id="KAL2060897.1"/>
    </source>
</evidence>
<keyword evidence="2" id="KW-1133">Transmembrane helix</keyword>
<keyword evidence="2" id="KW-0812">Transmembrane</keyword>
<evidence type="ECO:0008006" key="5">
    <source>
        <dbReference type="Google" id="ProtNLM"/>
    </source>
</evidence>
<dbReference type="EMBL" id="JAZHXI010000020">
    <property type="protein sequence ID" value="KAL2060897.1"/>
    <property type="molecule type" value="Genomic_DNA"/>
</dbReference>
<protein>
    <recommendedName>
        <fullName evidence="5">DUF3291 domain-containing protein</fullName>
    </recommendedName>
</protein>
<feature type="transmembrane region" description="Helical" evidence="2">
    <location>
        <begin position="61"/>
        <end position="82"/>
    </location>
</feature>
<reference evidence="3 4" key="1">
    <citation type="journal article" date="2024" name="Commun. Biol.">
        <title>Comparative genomic analysis of thermophilic fungi reveals convergent evolutionary adaptations and gene losses.</title>
        <authorList>
            <person name="Steindorff A.S."/>
            <person name="Aguilar-Pontes M.V."/>
            <person name="Robinson A.J."/>
            <person name="Andreopoulos B."/>
            <person name="LaButti K."/>
            <person name="Kuo A."/>
            <person name="Mondo S."/>
            <person name="Riley R."/>
            <person name="Otillar R."/>
            <person name="Haridas S."/>
            <person name="Lipzen A."/>
            <person name="Grimwood J."/>
            <person name="Schmutz J."/>
            <person name="Clum A."/>
            <person name="Reid I.D."/>
            <person name="Moisan M.C."/>
            <person name="Butler G."/>
            <person name="Nguyen T.T.M."/>
            <person name="Dewar K."/>
            <person name="Conant G."/>
            <person name="Drula E."/>
            <person name="Henrissat B."/>
            <person name="Hansel C."/>
            <person name="Singer S."/>
            <person name="Hutchinson M.I."/>
            <person name="de Vries R.P."/>
            <person name="Natvig D.O."/>
            <person name="Powell A.J."/>
            <person name="Tsang A."/>
            <person name="Grigoriev I.V."/>
        </authorList>
    </citation>
    <scope>NUCLEOTIDE SEQUENCE [LARGE SCALE GENOMIC DNA]</scope>
    <source>
        <strain evidence="3 4">CBS 494.80</strain>
    </source>
</reference>
<dbReference type="Proteomes" id="UP001595075">
    <property type="component" value="Unassembled WGS sequence"/>
</dbReference>